<evidence type="ECO:0000256" key="6">
    <source>
        <dbReference type="ARBA" id="ARBA00022692"/>
    </source>
</evidence>
<dbReference type="PANTHER" id="PTHR43448">
    <property type="entry name" value="PROTOHEME IX FARNESYLTRANSFERASE, MITOCHONDRIAL"/>
    <property type="match status" value="1"/>
</dbReference>
<evidence type="ECO:0000313" key="13">
    <source>
        <dbReference type="Proteomes" id="UP000192050"/>
    </source>
</evidence>
<feature type="transmembrane region" description="Helical" evidence="11">
    <location>
        <begin position="164"/>
        <end position="188"/>
    </location>
</feature>
<comment type="similarity">
    <text evidence="4">In the C-terminal section; belongs to the UbiA prenyltransferase family. Protoheme IX farnesyltransferase subfamily.</text>
</comment>
<keyword evidence="11" id="KW-1003">Cell membrane</keyword>
<protein>
    <recommendedName>
        <fullName evidence="11">Protoheme IX farnesyltransferase</fullName>
        <ecNumber evidence="11">2.5.1.141</ecNumber>
    </recommendedName>
    <alternativeName>
        <fullName evidence="11">Heme B farnesyltransferase</fullName>
    </alternativeName>
    <alternativeName>
        <fullName evidence="11">Heme O synthase</fullName>
    </alternativeName>
</protein>
<evidence type="ECO:0000256" key="11">
    <source>
        <dbReference type="HAMAP-Rule" id="MF_00154"/>
    </source>
</evidence>
<dbReference type="GO" id="GO:0005886">
    <property type="term" value="C:plasma membrane"/>
    <property type="evidence" value="ECO:0007669"/>
    <property type="project" value="UniProtKB-SubCell"/>
</dbReference>
<evidence type="ECO:0000256" key="8">
    <source>
        <dbReference type="ARBA" id="ARBA00023133"/>
    </source>
</evidence>
<feature type="transmembrane region" description="Helical" evidence="11">
    <location>
        <begin position="267"/>
        <end position="288"/>
    </location>
</feature>
<keyword evidence="5 11" id="KW-0808">Transferase</keyword>
<comment type="subcellular location">
    <subcellularLocation>
        <location evidence="2 11">Cell membrane</location>
        <topology evidence="2 11">Multi-pass membrane protein</topology>
    </subcellularLocation>
</comment>
<evidence type="ECO:0000256" key="7">
    <source>
        <dbReference type="ARBA" id="ARBA00022989"/>
    </source>
</evidence>
<keyword evidence="13" id="KW-1185">Reference proteome</keyword>
<dbReference type="HAMAP" id="MF_00154">
    <property type="entry name" value="CyoE_CtaB"/>
    <property type="match status" value="1"/>
</dbReference>
<dbReference type="InterPro" id="IPR006369">
    <property type="entry name" value="Protohaem_IX_farnesylTrfase"/>
</dbReference>
<keyword evidence="8 11" id="KW-0350">Heme biosynthesis</keyword>
<keyword evidence="6 11" id="KW-0812">Transmembrane</keyword>
<dbReference type="GeneID" id="31675728"/>
<comment type="miscellaneous">
    <text evidence="11">Carbon 2 of the heme B porphyrin ring is defined according to the Fischer nomenclature.</text>
</comment>
<feature type="transmembrane region" description="Helical" evidence="11">
    <location>
        <begin position="139"/>
        <end position="158"/>
    </location>
</feature>
<evidence type="ECO:0000256" key="4">
    <source>
        <dbReference type="ARBA" id="ARBA00010223"/>
    </source>
</evidence>
<dbReference type="KEGG" id="fai:FAD_0218"/>
<feature type="transmembrane region" description="Helical" evidence="11">
    <location>
        <begin position="41"/>
        <end position="64"/>
    </location>
</feature>
<feature type="transmembrane region" description="Helical" evidence="11">
    <location>
        <begin position="235"/>
        <end position="255"/>
    </location>
</feature>
<dbReference type="CDD" id="cd13957">
    <property type="entry name" value="PT_UbiA_Cox10"/>
    <property type="match status" value="1"/>
</dbReference>
<keyword evidence="7 11" id="KW-1133">Transmembrane helix</keyword>
<dbReference type="Gene3D" id="1.10.357.140">
    <property type="entry name" value="UbiA prenyltransferase"/>
    <property type="match status" value="1"/>
</dbReference>
<dbReference type="UniPathway" id="UPA00834">
    <property type="reaction ID" value="UER00712"/>
</dbReference>
<dbReference type="Gene3D" id="1.20.120.1780">
    <property type="entry name" value="UbiA prenyltransferase"/>
    <property type="match status" value="1"/>
</dbReference>
<name>A0A1V0N1Z6_9ARCH</name>
<comment type="similarity">
    <text evidence="11">Belongs to the UbiA prenyltransferase family. Protoheme IX farnesyltransferase subfamily.</text>
</comment>
<dbReference type="Pfam" id="PF01040">
    <property type="entry name" value="UbiA"/>
    <property type="match status" value="1"/>
</dbReference>
<evidence type="ECO:0000256" key="10">
    <source>
        <dbReference type="ARBA" id="ARBA00047690"/>
    </source>
</evidence>
<accession>A0A1V0N1Z6</accession>
<evidence type="ECO:0000256" key="1">
    <source>
        <dbReference type="ARBA" id="ARBA00004019"/>
    </source>
</evidence>
<evidence type="ECO:0000256" key="3">
    <source>
        <dbReference type="ARBA" id="ARBA00004919"/>
    </source>
</evidence>
<reference evidence="12 13" key="1">
    <citation type="submission" date="2011-10" db="EMBL/GenBank/DDBJ databases">
        <title>Metabolic and evolutionary patterns in the extreme acidophile Ferroplasma acidiphilum.</title>
        <authorList>
            <person name="Golyshina O.V."/>
            <person name="Kozyavkin S.A."/>
            <person name="Tatusov R.L."/>
            <person name="Slesarev A.I."/>
            <person name="Golyshin P.N."/>
        </authorList>
    </citation>
    <scope>NUCLEOTIDE SEQUENCE [LARGE SCALE GENOMIC DNA]</scope>
    <source>
        <strain evidence="13">Y</strain>
    </source>
</reference>
<dbReference type="InterPro" id="IPR000537">
    <property type="entry name" value="UbiA_prenyltransferase"/>
</dbReference>
<dbReference type="GO" id="GO:0008495">
    <property type="term" value="F:protoheme IX farnesyltransferase activity"/>
    <property type="evidence" value="ECO:0007669"/>
    <property type="project" value="UniProtKB-UniRule"/>
</dbReference>
<dbReference type="OrthoDB" id="131615at2157"/>
<dbReference type="PANTHER" id="PTHR43448:SF2">
    <property type="entry name" value="PROTOHEME IX FARNESYLTRANSFERASE, MITOCHONDRIAL"/>
    <property type="match status" value="1"/>
</dbReference>
<comment type="catalytic activity">
    <reaction evidence="10 11">
        <text>heme b + (2E,6E)-farnesyl diphosphate + H2O = Fe(II)-heme o + diphosphate</text>
        <dbReference type="Rhea" id="RHEA:28070"/>
        <dbReference type="ChEBI" id="CHEBI:15377"/>
        <dbReference type="ChEBI" id="CHEBI:33019"/>
        <dbReference type="ChEBI" id="CHEBI:60344"/>
        <dbReference type="ChEBI" id="CHEBI:60530"/>
        <dbReference type="ChEBI" id="CHEBI:175763"/>
        <dbReference type="EC" id="2.5.1.141"/>
    </reaction>
</comment>
<proteinExistence type="inferred from homology"/>
<dbReference type="STRING" id="74969.FAD_0218"/>
<organism evidence="12 13">
    <name type="scientific">Ferroplasma acidiphilum</name>
    <dbReference type="NCBI Taxonomy" id="74969"/>
    <lineage>
        <taxon>Archaea</taxon>
        <taxon>Methanobacteriati</taxon>
        <taxon>Thermoplasmatota</taxon>
        <taxon>Thermoplasmata</taxon>
        <taxon>Thermoplasmatales</taxon>
        <taxon>Ferroplasmaceae</taxon>
        <taxon>Ferroplasma</taxon>
    </lineage>
</organism>
<gene>
    <name evidence="12" type="primary">ubiA</name>
    <name evidence="11" type="synonym">ctaB</name>
    <name evidence="12" type="ORF">FAD_0218</name>
</gene>
<dbReference type="AlphaFoldDB" id="A0A1V0N1Z6"/>
<evidence type="ECO:0000256" key="5">
    <source>
        <dbReference type="ARBA" id="ARBA00022679"/>
    </source>
</evidence>
<sequence length="297" mass="33842">MSGKIALYIEYSKPRVWWLLVFIGFGGAILAINHFSLTNILMVIVAIVAITAGSMGAEGLTNYIDLEMDTTMERTRNRPLPSGKITMKGALIFGYSLAIFSVLILLVFGRFIASLFMAIGIVDNVFIYSYLLKKISSYSIIYGGFSGAFPVLIGWYAVTSTFSWLPWVLFLLVMFWIPVHVWSLAYRYREDYKKANVPMFPVTHSDRSTAIAISFSSLLLIVFSLTPYFLGLYNLVYLIPVAILSIPIIIFSYNFIKKPDRKTSFRLFVYTAPYLTFVFILVIILNLLRVLNLFRFF</sequence>
<keyword evidence="9 11" id="KW-0472">Membrane</keyword>
<feature type="transmembrane region" description="Helical" evidence="11">
    <location>
        <begin position="16"/>
        <end position="35"/>
    </location>
</feature>
<comment type="pathway">
    <text evidence="3 11">Porphyrin-containing compound metabolism; heme O biosynthesis; heme O from protoheme: step 1/1.</text>
</comment>
<dbReference type="NCBIfam" id="TIGR01473">
    <property type="entry name" value="cyoE_ctaB"/>
    <property type="match status" value="1"/>
</dbReference>
<feature type="transmembrane region" description="Helical" evidence="11">
    <location>
        <begin position="209"/>
        <end position="229"/>
    </location>
</feature>
<evidence type="ECO:0000256" key="2">
    <source>
        <dbReference type="ARBA" id="ARBA00004651"/>
    </source>
</evidence>
<dbReference type="Proteomes" id="UP000192050">
    <property type="component" value="Chromosome"/>
</dbReference>
<dbReference type="EMBL" id="CP015363">
    <property type="protein sequence ID" value="ARD84143.1"/>
    <property type="molecule type" value="Genomic_DNA"/>
</dbReference>
<dbReference type="GO" id="GO:0048034">
    <property type="term" value="P:heme O biosynthetic process"/>
    <property type="evidence" value="ECO:0007669"/>
    <property type="project" value="UniProtKB-UniRule"/>
</dbReference>
<dbReference type="EC" id="2.5.1.141" evidence="11"/>
<evidence type="ECO:0000313" key="12">
    <source>
        <dbReference type="EMBL" id="ARD84143.1"/>
    </source>
</evidence>
<dbReference type="RefSeq" id="WP_081141413.1">
    <property type="nucleotide sequence ID" value="NZ_CP015363.1"/>
</dbReference>
<evidence type="ECO:0000256" key="9">
    <source>
        <dbReference type="ARBA" id="ARBA00023136"/>
    </source>
</evidence>
<feature type="transmembrane region" description="Helical" evidence="11">
    <location>
        <begin position="85"/>
        <end position="105"/>
    </location>
</feature>
<dbReference type="NCBIfam" id="NF003349">
    <property type="entry name" value="PRK04375.1-2"/>
    <property type="match status" value="1"/>
</dbReference>
<comment type="function">
    <text evidence="1 11">Converts heme B (protoheme IX) to heme O by substitution of the vinyl group on carbon 2 of heme B porphyrin ring with a hydroxyethyl farnesyl side group.</text>
</comment>
<feature type="transmembrane region" description="Helical" evidence="11">
    <location>
        <begin position="111"/>
        <end position="132"/>
    </location>
</feature>
<dbReference type="InterPro" id="IPR044878">
    <property type="entry name" value="UbiA_sf"/>
</dbReference>